<feature type="transmembrane region" description="Helical" evidence="1">
    <location>
        <begin position="37"/>
        <end position="55"/>
    </location>
</feature>
<name>R4YS43_OLEAN</name>
<evidence type="ECO:0000313" key="3">
    <source>
        <dbReference type="EMBL" id="CCK78021.1"/>
    </source>
</evidence>
<keyword evidence="1" id="KW-0812">Transmembrane</keyword>
<dbReference type="InterPro" id="IPR051599">
    <property type="entry name" value="Cell_Envelope_Assoc"/>
</dbReference>
<dbReference type="GO" id="GO:0005886">
    <property type="term" value="C:plasma membrane"/>
    <property type="evidence" value="ECO:0007669"/>
    <property type="project" value="TreeGrafter"/>
</dbReference>
<reference evidence="3 4" key="1">
    <citation type="journal article" date="2013" name="Nat. Commun.">
        <title>Genome sequence and functional genomic analysis of the oil-degrading bacterium Oleispira antarctica.</title>
        <authorList>
            <person name="Kube M."/>
            <person name="Chernikova T.N."/>
            <person name="Al-Ramahi Y."/>
            <person name="Beloqui A."/>
            <person name="Lopez-Cortez N."/>
            <person name="Guazzaroni M.E."/>
            <person name="Heipieper H.J."/>
            <person name="Klages S."/>
            <person name="Kotsyurbenko O.R."/>
            <person name="Langer I."/>
            <person name="Nechitaylo T.Y."/>
            <person name="Lunsdorf H."/>
            <person name="Fernandez M."/>
            <person name="Juarez S."/>
            <person name="Ciordia S."/>
            <person name="Singer A."/>
            <person name="Kagan O."/>
            <person name="Egorova O."/>
            <person name="Petit P.A."/>
            <person name="Stogios P."/>
            <person name="Kim Y."/>
            <person name="Tchigvintsev A."/>
            <person name="Flick R."/>
            <person name="Denaro R."/>
            <person name="Genovese M."/>
            <person name="Albar J.P."/>
            <person name="Reva O.N."/>
            <person name="Martinez-Gomariz M."/>
            <person name="Tran H."/>
            <person name="Ferrer M."/>
            <person name="Savchenko A."/>
            <person name="Yakunin A.F."/>
            <person name="Yakimov M.M."/>
            <person name="Golyshina O.V."/>
            <person name="Reinhardt R."/>
            <person name="Golyshin P.N."/>
        </authorList>
    </citation>
    <scope>NUCLEOTIDE SEQUENCE [LARGE SCALE GENOMIC DNA]</scope>
</reference>
<dbReference type="EMBL" id="FO203512">
    <property type="protein sequence ID" value="CCK78021.1"/>
    <property type="molecule type" value="Genomic_DNA"/>
</dbReference>
<feature type="domain" description="DUF218" evidence="2">
    <location>
        <begin position="80"/>
        <end position="243"/>
    </location>
</feature>
<protein>
    <recommendedName>
        <fullName evidence="2">DUF218 domain-containing protein</fullName>
    </recommendedName>
</protein>
<dbReference type="HOGENOM" id="CLU_053514_0_1_6"/>
<dbReference type="InterPro" id="IPR014729">
    <property type="entry name" value="Rossmann-like_a/b/a_fold"/>
</dbReference>
<dbReference type="Proteomes" id="UP000032749">
    <property type="component" value="Chromosome"/>
</dbReference>
<dbReference type="CDD" id="cd06259">
    <property type="entry name" value="YdcF-like"/>
    <property type="match status" value="1"/>
</dbReference>
<dbReference type="AlphaFoldDB" id="R4YS43"/>
<evidence type="ECO:0000313" key="4">
    <source>
        <dbReference type="Proteomes" id="UP000032749"/>
    </source>
</evidence>
<feature type="transmembrane region" description="Helical" evidence="1">
    <location>
        <begin position="12"/>
        <end position="31"/>
    </location>
</feature>
<dbReference type="KEGG" id="oai:OLEAN_C38450"/>
<dbReference type="GO" id="GO:0000270">
    <property type="term" value="P:peptidoglycan metabolic process"/>
    <property type="evidence" value="ECO:0007669"/>
    <property type="project" value="TreeGrafter"/>
</dbReference>
<evidence type="ECO:0000256" key="1">
    <source>
        <dbReference type="SAM" id="Phobius"/>
    </source>
</evidence>
<keyword evidence="1" id="KW-0472">Membrane</keyword>
<dbReference type="InterPro" id="IPR003848">
    <property type="entry name" value="DUF218"/>
</dbReference>
<dbReference type="Pfam" id="PF02698">
    <property type="entry name" value="DUF218"/>
    <property type="match status" value="1"/>
</dbReference>
<dbReference type="GO" id="GO:0043164">
    <property type="term" value="P:Gram-negative-bacterium-type cell wall biogenesis"/>
    <property type="evidence" value="ECO:0007669"/>
    <property type="project" value="TreeGrafter"/>
</dbReference>
<sequence length="251" mass="28186">MELGFIIKKLISMWLMPLPFCCLIILFGLILSFWKVAIGRIIAFSGVALLMLFSWQPFANSVLYPLEHQYPSFDLSLPIDAVVVLGNCHSVSEDIPPMAQLCGTGLYRLMEGYRIWQANPEAELFLSGYAGDESRPYAEVVGEIALSLGVPEEKIRLFPTAQDTQEEAEQTAPFLNGKTFALVTSASHMQRSMNWFQQQKVGELYLHPIPAPAHFGAPKKSSNWKIETSALLKTERSWYELLGNIWAAIKD</sequence>
<dbReference type="OrthoDB" id="9809813at2"/>
<keyword evidence="1" id="KW-1133">Transmembrane helix</keyword>
<dbReference type="PANTHER" id="PTHR30336">
    <property type="entry name" value="INNER MEMBRANE PROTEIN, PROBABLE PERMEASE"/>
    <property type="match status" value="1"/>
</dbReference>
<dbReference type="PANTHER" id="PTHR30336:SF4">
    <property type="entry name" value="ENVELOPE BIOGENESIS FACTOR ELYC"/>
    <property type="match status" value="1"/>
</dbReference>
<gene>
    <name evidence="3" type="ORF">OLEAN_C38450</name>
</gene>
<accession>R4YS43</accession>
<organism evidence="3 4">
    <name type="scientific">Oleispira antarctica RB-8</name>
    <dbReference type="NCBI Taxonomy" id="698738"/>
    <lineage>
        <taxon>Bacteria</taxon>
        <taxon>Pseudomonadati</taxon>
        <taxon>Pseudomonadota</taxon>
        <taxon>Gammaproteobacteria</taxon>
        <taxon>Oceanospirillales</taxon>
        <taxon>Oceanospirillaceae</taxon>
        <taxon>Oleispira</taxon>
    </lineage>
</organism>
<evidence type="ECO:0000259" key="2">
    <source>
        <dbReference type="Pfam" id="PF02698"/>
    </source>
</evidence>
<dbReference type="Gene3D" id="3.40.50.620">
    <property type="entry name" value="HUPs"/>
    <property type="match status" value="1"/>
</dbReference>
<proteinExistence type="predicted"/>
<keyword evidence="4" id="KW-1185">Reference proteome</keyword>